<feature type="binding site" evidence="17">
    <location>
        <position position="881"/>
    </location>
    <ligand>
        <name>Mg(2+)</name>
        <dbReference type="ChEBI" id="CHEBI:18420"/>
        <label>3</label>
    </ligand>
</feature>
<dbReference type="PRINTS" id="PR00098">
    <property type="entry name" value="CPSASE"/>
</dbReference>
<feature type="binding site" evidence="17">
    <location>
        <position position="299"/>
    </location>
    <ligand>
        <name>Mn(2+)</name>
        <dbReference type="ChEBI" id="CHEBI:29035"/>
        <label>2</label>
    </ligand>
</feature>
<feature type="binding site" evidence="17">
    <location>
        <position position="285"/>
    </location>
    <ligand>
        <name>Mn(2+)</name>
        <dbReference type="ChEBI" id="CHEBI:29035"/>
        <label>1</label>
    </ligand>
</feature>
<evidence type="ECO:0000256" key="16">
    <source>
        <dbReference type="ARBA" id="ARBA00048816"/>
    </source>
</evidence>
<comment type="cofactor">
    <cofactor evidence="1">
        <name>Mn(2+)</name>
        <dbReference type="ChEBI" id="CHEBI:29035"/>
    </cofactor>
</comment>
<dbReference type="FunFam" id="3.30.470.20:FF:000013">
    <property type="entry name" value="Carbamoyl-phosphate synthase large chain"/>
    <property type="match status" value="1"/>
</dbReference>
<dbReference type="FunFam" id="3.30.470.20:FF:000007">
    <property type="entry name" value="Carbamoyl-phosphate synthase large chain"/>
    <property type="match status" value="1"/>
</dbReference>
<dbReference type="GO" id="GO:0006541">
    <property type="term" value="P:glutamine metabolic process"/>
    <property type="evidence" value="ECO:0007669"/>
    <property type="project" value="TreeGrafter"/>
</dbReference>
<feature type="binding site" evidence="17">
    <location>
        <position position="299"/>
    </location>
    <ligand>
        <name>Mn(2+)</name>
        <dbReference type="ChEBI" id="CHEBI:29035"/>
        <label>1</label>
    </ligand>
</feature>
<feature type="binding site" evidence="17">
    <location>
        <position position="794"/>
    </location>
    <ligand>
        <name>ATP</name>
        <dbReference type="ChEBI" id="CHEBI:30616"/>
        <label>2</label>
    </ligand>
</feature>
<keyword evidence="11 17" id="KW-0067">ATP-binding</keyword>
<dbReference type="FunFam" id="3.30.1490.20:FF:000001">
    <property type="entry name" value="Carbamoyl-phosphate synthase large chain"/>
    <property type="match status" value="1"/>
</dbReference>
<dbReference type="GO" id="GO:0004088">
    <property type="term" value="F:carbamoyl-phosphate synthase (glutamine-hydrolyzing) activity"/>
    <property type="evidence" value="ECO:0007669"/>
    <property type="project" value="UniProtKB-UniRule"/>
</dbReference>
<dbReference type="GO" id="GO:0005737">
    <property type="term" value="C:cytoplasm"/>
    <property type="evidence" value="ECO:0007669"/>
    <property type="project" value="TreeGrafter"/>
</dbReference>
<keyword evidence="10 17" id="KW-0547">Nucleotide-binding</keyword>
<dbReference type="SUPFAM" id="SSF56059">
    <property type="entry name" value="Glutathione synthetase ATP-binding domain-like"/>
    <property type="match status" value="2"/>
</dbReference>
<dbReference type="SUPFAM" id="SSF52440">
    <property type="entry name" value="PreATP-grasp domain"/>
    <property type="match status" value="2"/>
</dbReference>
<feature type="binding site" evidence="17">
    <location>
        <position position="301"/>
    </location>
    <ligand>
        <name>Mn(2+)</name>
        <dbReference type="ChEBI" id="CHEBI:29035"/>
        <label>2</label>
    </ligand>
</feature>
<feature type="binding site" evidence="17">
    <location>
        <position position="299"/>
    </location>
    <ligand>
        <name>ATP</name>
        <dbReference type="ChEBI" id="CHEBI:30616"/>
        <label>1</label>
    </ligand>
</feature>
<comment type="domain">
    <text evidence="17">The large subunit is composed of 2 ATP-grasp domains that are involved in binding the 2 ATP molecules needed for carbamoyl phosphate synthesis. The N-terminal ATP-grasp domain (referred to as the carboxyphosphate synthetic component) catalyzes the ATP-dependent phosphorylation of hydrogencarbonate to carboxyphosphate and the subsequent nucleophilic attack by ammonia to form a carbamate intermediate. The C-terminal ATP-grasp domain (referred to as the carbamoyl phosphate synthetic component) then catalyzes the phosphorylation of carbamate with the second ATP to form the end product carbamoyl phosphate. The reactive and unstable enzyme intermediates are sequentially channeled from one active site to the next through the interior of the protein over a distance of at least 96 A.</text>
</comment>
<feature type="binding site" evidence="17">
    <location>
        <position position="176"/>
    </location>
    <ligand>
        <name>ATP</name>
        <dbReference type="ChEBI" id="CHEBI:30616"/>
        <label>1</label>
    </ligand>
</feature>
<dbReference type="Pfam" id="PF02786">
    <property type="entry name" value="CPSase_L_D2"/>
    <property type="match status" value="2"/>
</dbReference>
<evidence type="ECO:0000256" key="7">
    <source>
        <dbReference type="ARBA" id="ARBA00022605"/>
    </source>
</evidence>
<comment type="function">
    <text evidence="17">Large subunit of the glutamine-dependent carbamoyl phosphate synthetase (CPSase). CPSase catalyzes the formation of carbamoyl phosphate from the ammonia moiety of glutamine, carbonate, and phosphate donated by ATP, constituting the first step of 2 biosynthetic pathways, one leading to arginine and/or urea and the other to pyrimidine nucleotides. The large subunit (synthetase) binds the substrates ammonia (free or transferred from glutamine from the small subunit), hydrogencarbonate and ATP and carries out an ATP-coupled ligase reaction, activating hydrogencarbonate by forming carboxy phosphate which reacts with ammonia to form carbamoyl phosphate.</text>
</comment>
<evidence type="ECO:0000256" key="6">
    <source>
        <dbReference type="ARBA" id="ARBA00022598"/>
    </source>
</evidence>
<dbReference type="Pfam" id="PF02787">
    <property type="entry name" value="CPSase_L_D3"/>
    <property type="match status" value="1"/>
</dbReference>
<keyword evidence="7 17" id="KW-0028">Amino-acid biosynthesis</keyword>
<dbReference type="EMBL" id="CP018221">
    <property type="protein sequence ID" value="API58970.1"/>
    <property type="molecule type" value="Genomic_DNA"/>
</dbReference>
<accession>A0A1L3ZTP9</accession>
<feature type="binding site" evidence="17">
    <location>
        <position position="883"/>
    </location>
    <ligand>
        <name>Mn(2+)</name>
        <dbReference type="ChEBI" id="CHEBI:29035"/>
        <label>4</label>
    </ligand>
</feature>
<dbReference type="PROSITE" id="PS50975">
    <property type="entry name" value="ATP_GRASP"/>
    <property type="match status" value="2"/>
</dbReference>
<evidence type="ECO:0000256" key="13">
    <source>
        <dbReference type="ARBA" id="ARBA00022975"/>
    </source>
</evidence>
<dbReference type="SMART" id="SM01096">
    <property type="entry name" value="CPSase_L_D3"/>
    <property type="match status" value="1"/>
</dbReference>
<dbReference type="InterPro" id="IPR011761">
    <property type="entry name" value="ATP-grasp"/>
</dbReference>
<dbReference type="FunFam" id="3.40.50.20:FF:000003">
    <property type="entry name" value="Carbamoyl-phosphate synthase large chain"/>
    <property type="match status" value="1"/>
</dbReference>
<feature type="domain" description="MGS-like" evidence="19">
    <location>
        <begin position="979"/>
        <end position="1118"/>
    </location>
</feature>
<dbReference type="PANTHER" id="PTHR11405:SF53">
    <property type="entry name" value="CARBAMOYL-PHOSPHATE SYNTHASE [AMMONIA], MITOCHONDRIAL"/>
    <property type="match status" value="1"/>
</dbReference>
<proteinExistence type="inferred from homology"/>
<evidence type="ECO:0000259" key="19">
    <source>
        <dbReference type="PROSITE" id="PS51855"/>
    </source>
</evidence>
<dbReference type="GO" id="GO:0005524">
    <property type="term" value="F:ATP binding"/>
    <property type="evidence" value="ECO:0007669"/>
    <property type="project" value="UniProtKB-UniRule"/>
</dbReference>
<dbReference type="SUPFAM" id="SSF52335">
    <property type="entry name" value="Methylglyoxal synthase-like"/>
    <property type="match status" value="1"/>
</dbReference>
<evidence type="ECO:0000313" key="21">
    <source>
        <dbReference type="Proteomes" id="UP000182063"/>
    </source>
</evidence>
<keyword evidence="21" id="KW-1185">Reference proteome</keyword>
<feature type="binding site" evidence="17">
    <location>
        <position position="826"/>
    </location>
    <ligand>
        <name>ATP</name>
        <dbReference type="ChEBI" id="CHEBI:30616"/>
        <label>2</label>
    </ligand>
</feature>
<dbReference type="STRING" id="1921510.BSL82_06310"/>
<dbReference type="HAMAP" id="MF_01210_A">
    <property type="entry name" value="CPSase_L_chain_A"/>
    <property type="match status" value="1"/>
</dbReference>
<evidence type="ECO:0000256" key="15">
    <source>
        <dbReference type="ARBA" id="ARBA00047359"/>
    </source>
</evidence>
<dbReference type="SMART" id="SM00851">
    <property type="entry name" value="MGS"/>
    <property type="match status" value="1"/>
</dbReference>
<dbReference type="PROSITE" id="PS00867">
    <property type="entry name" value="CPSASE_2"/>
    <property type="match status" value="2"/>
</dbReference>
<dbReference type="AlphaFoldDB" id="A0A1L3ZTP9"/>
<evidence type="ECO:0000256" key="9">
    <source>
        <dbReference type="ARBA" id="ARBA00022737"/>
    </source>
</evidence>
<feature type="binding site" evidence="17">
    <location>
        <position position="299"/>
    </location>
    <ligand>
        <name>Mg(2+)</name>
        <dbReference type="ChEBI" id="CHEBI:18420"/>
        <label>2</label>
    </ligand>
</feature>
<dbReference type="GO" id="GO:0046872">
    <property type="term" value="F:metal ion binding"/>
    <property type="evidence" value="ECO:0007669"/>
    <property type="project" value="UniProtKB-KW"/>
</dbReference>
<dbReference type="InterPro" id="IPR011607">
    <property type="entry name" value="MGS-like_dom"/>
</dbReference>
<dbReference type="NCBIfam" id="TIGR01369">
    <property type="entry name" value="CPSaseII_lrg"/>
    <property type="match status" value="1"/>
</dbReference>
<dbReference type="NCBIfam" id="NF003671">
    <property type="entry name" value="PRK05294.1"/>
    <property type="match status" value="1"/>
</dbReference>
<feature type="binding site" evidence="17">
    <location>
        <position position="796"/>
    </location>
    <ligand>
        <name>ATP</name>
        <dbReference type="ChEBI" id="CHEBI:30616"/>
        <label>2</label>
    </ligand>
</feature>
<dbReference type="EC" id="6.3.5.5" evidence="17"/>
<dbReference type="UniPathway" id="UPA00070">
    <property type="reaction ID" value="UER00115"/>
</dbReference>
<keyword evidence="14" id="KW-0464">Manganese</keyword>
<feature type="binding site" evidence="17">
    <location>
        <position position="827"/>
    </location>
    <ligand>
        <name>ATP</name>
        <dbReference type="ChEBI" id="CHEBI:30616"/>
        <label>2</label>
    </ligand>
</feature>
<feature type="binding site" evidence="17">
    <location>
        <position position="869"/>
    </location>
    <ligand>
        <name>Mg(2+)</name>
        <dbReference type="ChEBI" id="CHEBI:18420"/>
        <label>3</label>
    </ligand>
</feature>
<dbReference type="PROSITE" id="PS51257">
    <property type="entry name" value="PROKAR_LIPOPROTEIN"/>
    <property type="match status" value="1"/>
</dbReference>
<dbReference type="Gene3D" id="3.30.470.20">
    <property type="entry name" value="ATP-grasp fold, B domain"/>
    <property type="match status" value="2"/>
</dbReference>
<sequence length="1118" mass="120439">MPKRTDISTILIIGAGPIVIGQACEFDYSGTQACKALREEGYRIVLVNSNPATIMTDPELADATYVEPITPEIVAKIIEKERPDAVLPTMGGQTALNTALALARDGTLDKFGVKLIGADAEAIDKAEDRLKFRDAMDRIGLESARSRIAHSLEEALAALEFTGLPAIIRPSFTLGGTGGGVAYNKEDFVRIVTGGLDASPTTEVLIEESLLGWKEYEMEVVRDRNDNAIIVCSIENVDPMGVHTGDSITVAPALTLTDKEYQIMRNASIAVLREIGVETGGSNVQFAVNPKDGRLVVIEMNPRVSRSSALASKATGFPIAKVAAKLAVGYTLDEIQNDITGATPASFEPTIDYVVTKIPRFAFEKFKGAEPLLTTAMKSVGEVMAIGRSIHESMQKALRGLETGLCGFDDYQPLEGASRAAIEAELVRPTPDRLLVAVQALREGFTVAEVQNFTHYDPWFLERFAEIVAAERGVIENGLPNDAAGLRRLKAMGFSDKRLAQLALKSANLRNGDNHLNARAQARGSGIVHDAVKAMTGGITEKEVRALRHKLGVRPVFKRIDTCAAEFEAKTPYMYSTYEAPSFGEAECEAGISDRKKVVILGGGPNRIGQGIEFDYCCCHACFALDEAGFETIMVNCNPETVSTDYDTSDRLYFEPLTAEDVLEILKLEQSRGTLLGVIVQFGGQTPLKLAQEIEDAGIPILGTSPDAIDLAEDRERFAALIERLGLKQPANGIARSREEALAVAERIGYPVLMRPSYVLGGRAMEIVEDAEQLDNYIQFAVQVSGDSPVLIDRYLRDAIEVDVDALADGETVVVAGVLQHIEEAGVHSGDSACTLPPYSLSAEIVSEIKRQADALARALEVRGLMNVQFAVKDGEVYLIEVNPRASRTVPFVAKATGRPIAKVAARVMAGEALSSFPDLAVDYSNFGHIAVKEAVFPFARFPGVDPVLGPEMRSTGEVMGIDRDFATAFAKAQIGGGTMLPTQGTAFVSVKDSDKTHIVPAVAKLLELGFGVIATQGTADYLLGQGLQVERVNKVQQGRPHIVDKIKDGQVALIFNTTEGWRSLQDSQSIRASALYGKVPYFTTAAASLAAAQAIEALRGETLEVRSLQSYYSSIDA</sequence>
<evidence type="ECO:0000256" key="17">
    <source>
        <dbReference type="HAMAP-Rule" id="MF_01210"/>
    </source>
</evidence>
<feature type="binding site" evidence="17">
    <location>
        <position position="285"/>
    </location>
    <ligand>
        <name>Mg(2+)</name>
        <dbReference type="ChEBI" id="CHEBI:18420"/>
        <label>1</label>
    </ligand>
</feature>
<keyword evidence="13 17" id="KW-0665">Pyrimidine biosynthesis</keyword>
<dbReference type="Proteomes" id="UP000182063">
    <property type="component" value="Chromosome"/>
</dbReference>
<feature type="binding site" evidence="17">
    <location>
        <position position="828"/>
    </location>
    <ligand>
        <name>ATP</name>
        <dbReference type="ChEBI" id="CHEBI:30616"/>
        <label>2</label>
    </ligand>
</feature>
<feature type="binding site" evidence="17">
    <location>
        <position position="881"/>
    </location>
    <ligand>
        <name>ATP</name>
        <dbReference type="ChEBI" id="CHEBI:30616"/>
        <label>2</label>
    </ligand>
</feature>
<dbReference type="Gene3D" id="3.40.50.1380">
    <property type="entry name" value="Methylglyoxal synthase-like domain"/>
    <property type="match status" value="1"/>
</dbReference>
<dbReference type="EC" id="6.3.4.16" evidence="17"/>
<dbReference type="HAMAP" id="MF_01210_B">
    <property type="entry name" value="CPSase_L_chain_B"/>
    <property type="match status" value="1"/>
</dbReference>
<feature type="binding site" evidence="17">
    <location>
        <position position="241"/>
    </location>
    <ligand>
        <name>ATP</name>
        <dbReference type="ChEBI" id="CHEBI:30616"/>
        <label>1</label>
    </ligand>
</feature>
<dbReference type="PROSITE" id="PS00866">
    <property type="entry name" value="CPSASE_1"/>
    <property type="match status" value="1"/>
</dbReference>
<keyword evidence="8" id="KW-0479">Metal-binding</keyword>
<dbReference type="InterPro" id="IPR005483">
    <property type="entry name" value="CPSase_dom"/>
</dbReference>
<evidence type="ECO:0000256" key="2">
    <source>
        <dbReference type="ARBA" id="ARBA00004812"/>
    </source>
</evidence>
<evidence type="ECO:0000256" key="4">
    <source>
        <dbReference type="ARBA" id="ARBA00009799"/>
    </source>
</evidence>
<dbReference type="Pfam" id="PF25596">
    <property type="entry name" value="CPSase_L_D1"/>
    <property type="match status" value="2"/>
</dbReference>
<feature type="binding site" evidence="17">
    <location>
        <position position="299"/>
    </location>
    <ligand>
        <name>Mg(2+)</name>
        <dbReference type="ChEBI" id="CHEBI:18420"/>
        <label>1</label>
    </ligand>
</feature>
<feature type="binding site" evidence="17">
    <location>
        <position position="210"/>
    </location>
    <ligand>
        <name>ATP</name>
        <dbReference type="ChEBI" id="CHEBI:30616"/>
        <label>1</label>
    </ligand>
</feature>
<feature type="domain" description="ATP-grasp" evidence="18">
    <location>
        <begin position="133"/>
        <end position="328"/>
    </location>
</feature>
<evidence type="ECO:0000313" key="20">
    <source>
        <dbReference type="EMBL" id="API58970.1"/>
    </source>
</evidence>
<feature type="binding site" evidence="17">
    <location>
        <position position="869"/>
    </location>
    <ligand>
        <name>Mn(2+)</name>
        <dbReference type="ChEBI" id="CHEBI:29035"/>
        <label>3</label>
    </ligand>
</feature>
<dbReference type="PANTHER" id="PTHR11405">
    <property type="entry name" value="CARBAMOYLTRANSFERASE FAMILY MEMBER"/>
    <property type="match status" value="1"/>
</dbReference>
<dbReference type="Gene3D" id="3.40.50.20">
    <property type="match status" value="2"/>
</dbReference>
<evidence type="ECO:0000256" key="1">
    <source>
        <dbReference type="ARBA" id="ARBA00001936"/>
    </source>
</evidence>
<dbReference type="CDD" id="cd01424">
    <property type="entry name" value="MGS_CPS_II"/>
    <property type="match status" value="1"/>
</dbReference>
<feature type="binding site" evidence="17">
    <location>
        <position position="208"/>
    </location>
    <ligand>
        <name>ATP</name>
        <dbReference type="ChEBI" id="CHEBI:30616"/>
        <label>1</label>
    </ligand>
</feature>
<feature type="domain" description="ATP-grasp" evidence="18">
    <location>
        <begin position="719"/>
        <end position="910"/>
    </location>
</feature>
<reference evidence="21" key="1">
    <citation type="submission" date="2016-11" db="EMBL/GenBank/DDBJ databases">
        <title>Complete Genome Sequence of alachlor-degrading Sphingomonas sp. strain JJ-A5.</title>
        <authorList>
            <person name="Lee H."/>
            <person name="Ka J.-O."/>
        </authorList>
    </citation>
    <scope>NUCLEOTIDE SEQUENCE [LARGE SCALE GENOMIC DNA]</scope>
    <source>
        <strain evidence="21">JJ-A5</strain>
    </source>
</reference>
<keyword evidence="6 17" id="KW-0436">Ligase</keyword>
<gene>
    <name evidence="17" type="primary">carB</name>
    <name evidence="20" type="ORF">BSL82_06310</name>
</gene>
<dbReference type="UniPathway" id="UPA00068">
    <property type="reaction ID" value="UER00171"/>
</dbReference>
<keyword evidence="5 17" id="KW-0055">Arginine biosynthesis</keyword>
<comment type="caution">
    <text evidence="17">Lacks conserved residue(s) required for the propagation of feature annotation.</text>
</comment>
<organism evidence="20 21">
    <name type="scientific">Tardibacter chloracetimidivorans</name>
    <dbReference type="NCBI Taxonomy" id="1921510"/>
    <lineage>
        <taxon>Bacteria</taxon>
        <taxon>Pseudomonadati</taxon>
        <taxon>Pseudomonadota</taxon>
        <taxon>Alphaproteobacteria</taxon>
        <taxon>Sphingomonadales</taxon>
        <taxon>Sphingomonadaceae</taxon>
        <taxon>Tardibacter</taxon>
    </lineage>
</organism>
<evidence type="ECO:0000256" key="12">
    <source>
        <dbReference type="ARBA" id="ARBA00022842"/>
    </source>
</evidence>
<feature type="binding site" evidence="17">
    <location>
        <position position="755"/>
    </location>
    <ligand>
        <name>ATP</name>
        <dbReference type="ChEBI" id="CHEBI:30616"/>
        <label>2</label>
    </ligand>
</feature>
<feature type="binding site" evidence="17">
    <location>
        <position position="801"/>
    </location>
    <ligand>
        <name>ATP</name>
        <dbReference type="ChEBI" id="CHEBI:30616"/>
        <label>2</label>
    </ligand>
</feature>
<feature type="binding site" evidence="17">
    <location>
        <position position="883"/>
    </location>
    <ligand>
        <name>Mg(2+)</name>
        <dbReference type="ChEBI" id="CHEBI:18420"/>
        <label>4</label>
    </ligand>
</feature>
<dbReference type="SUPFAM" id="SSF48108">
    <property type="entry name" value="Carbamoyl phosphate synthetase, large subunit connection domain"/>
    <property type="match status" value="1"/>
</dbReference>
<comment type="subunit">
    <text evidence="17">Composed of two chains; the small (or glutamine) chain promotes the hydrolysis of glutamine to ammonia, which is used by the large (or ammonia) chain to synthesize carbamoyl phosphate. Tetramer of heterodimers (alpha,beta)4.</text>
</comment>
<dbReference type="InterPro" id="IPR036897">
    <property type="entry name" value="CarbamoylP_synth_lsu_oligo_sf"/>
</dbReference>
<feature type="binding site" evidence="17">
    <location>
        <position position="175"/>
    </location>
    <ligand>
        <name>ATP</name>
        <dbReference type="ChEBI" id="CHEBI:30616"/>
        <label>1</label>
    </ligand>
</feature>
<feature type="binding site" evidence="17">
    <location>
        <position position="243"/>
    </location>
    <ligand>
        <name>ATP</name>
        <dbReference type="ChEBI" id="CHEBI:30616"/>
        <label>1</label>
    </ligand>
</feature>
<feature type="region of interest" description="Carboxyphosphate synthetic domain" evidence="17">
    <location>
        <begin position="1"/>
        <end position="402"/>
    </location>
</feature>
<keyword evidence="12" id="KW-0460">Magnesium</keyword>
<dbReference type="GO" id="GO:0006526">
    <property type="term" value="P:L-arginine biosynthetic process"/>
    <property type="evidence" value="ECO:0007669"/>
    <property type="project" value="UniProtKB-UniRule"/>
</dbReference>
<comment type="pathway">
    <text evidence="3 17">Amino-acid biosynthesis; L-arginine biosynthesis; carbamoyl phosphate from bicarbonate: step 1/1.</text>
</comment>
<dbReference type="PROSITE" id="PS51855">
    <property type="entry name" value="MGS"/>
    <property type="match status" value="1"/>
</dbReference>
<feature type="binding site" evidence="17">
    <location>
        <position position="285"/>
    </location>
    <ligand>
        <name>ATP</name>
        <dbReference type="ChEBI" id="CHEBI:30616"/>
        <label>1</label>
    </ligand>
</feature>
<feature type="binding site" evidence="17">
    <location>
        <position position="881"/>
    </location>
    <ligand>
        <name>Mn(2+)</name>
        <dbReference type="ChEBI" id="CHEBI:29035"/>
        <label>3</label>
    </ligand>
</feature>
<dbReference type="OrthoDB" id="9804197at2"/>
<dbReference type="InterPro" id="IPR005479">
    <property type="entry name" value="CPAse_ATP-bd"/>
</dbReference>
<evidence type="ECO:0000256" key="8">
    <source>
        <dbReference type="ARBA" id="ARBA00022723"/>
    </source>
</evidence>
<feature type="region of interest" description="Allosteric domain" evidence="17">
    <location>
        <begin position="979"/>
        <end position="1118"/>
    </location>
</feature>
<dbReference type="RefSeq" id="WP_072596522.1">
    <property type="nucleotide sequence ID" value="NZ_CP018221.1"/>
</dbReference>
<dbReference type="InterPro" id="IPR006275">
    <property type="entry name" value="CPSase_lsu"/>
</dbReference>
<evidence type="ECO:0000256" key="5">
    <source>
        <dbReference type="ARBA" id="ARBA00022571"/>
    </source>
</evidence>
<dbReference type="InterPro" id="IPR036914">
    <property type="entry name" value="MGS-like_dom_sf"/>
</dbReference>
<evidence type="ECO:0000259" key="18">
    <source>
        <dbReference type="PROSITE" id="PS50975"/>
    </source>
</evidence>
<dbReference type="InterPro" id="IPR005480">
    <property type="entry name" value="CPSase_lsu_oligo"/>
</dbReference>
<dbReference type="KEGG" id="sphj:BSL82_06310"/>
<feature type="binding site" evidence="17">
    <location>
        <position position="301"/>
    </location>
    <ligand>
        <name>Mg(2+)</name>
        <dbReference type="ChEBI" id="CHEBI:18420"/>
        <label>2</label>
    </ligand>
</feature>
<evidence type="ECO:0000256" key="10">
    <source>
        <dbReference type="ARBA" id="ARBA00022741"/>
    </source>
</evidence>
<comment type="cofactor">
    <cofactor evidence="17">
        <name>Mg(2+)</name>
        <dbReference type="ChEBI" id="CHEBI:18420"/>
    </cofactor>
    <cofactor evidence="17">
        <name>Mn(2+)</name>
        <dbReference type="ChEBI" id="CHEBI:29035"/>
    </cofactor>
    <text evidence="17">Binds 4 Mg(2+) or Mn(2+) ions per subunit.</text>
</comment>
<dbReference type="GO" id="GO:0004087">
    <property type="term" value="F:carbamoyl-phosphate synthase (ammonia) activity"/>
    <property type="evidence" value="ECO:0007669"/>
    <property type="project" value="UniProtKB-EC"/>
</dbReference>
<dbReference type="InterPro" id="IPR058047">
    <property type="entry name" value="CPSase_preATP-grasp"/>
</dbReference>
<feature type="binding site" evidence="17">
    <location>
        <position position="869"/>
    </location>
    <ligand>
        <name>ATP</name>
        <dbReference type="ChEBI" id="CHEBI:30616"/>
        <label>2</label>
    </ligand>
</feature>
<feature type="binding site" evidence="17">
    <location>
        <position position="169"/>
    </location>
    <ligand>
        <name>ATP</name>
        <dbReference type="ChEBI" id="CHEBI:30616"/>
        <label>1</label>
    </ligand>
</feature>
<feature type="binding site" evidence="17">
    <location>
        <position position="829"/>
    </location>
    <ligand>
        <name>ATP</name>
        <dbReference type="ChEBI" id="CHEBI:30616"/>
        <label>2</label>
    </ligand>
</feature>
<evidence type="ECO:0000256" key="11">
    <source>
        <dbReference type="ARBA" id="ARBA00022840"/>
    </source>
</evidence>
<comment type="catalytic activity">
    <reaction evidence="16 17">
        <text>hydrogencarbonate + L-glutamine + 2 ATP + H2O = carbamoyl phosphate + L-glutamate + 2 ADP + phosphate + 2 H(+)</text>
        <dbReference type="Rhea" id="RHEA:18633"/>
        <dbReference type="ChEBI" id="CHEBI:15377"/>
        <dbReference type="ChEBI" id="CHEBI:15378"/>
        <dbReference type="ChEBI" id="CHEBI:17544"/>
        <dbReference type="ChEBI" id="CHEBI:29985"/>
        <dbReference type="ChEBI" id="CHEBI:30616"/>
        <dbReference type="ChEBI" id="CHEBI:43474"/>
        <dbReference type="ChEBI" id="CHEBI:58228"/>
        <dbReference type="ChEBI" id="CHEBI:58359"/>
        <dbReference type="ChEBI" id="CHEBI:456216"/>
        <dbReference type="EC" id="6.3.5.5"/>
    </reaction>
</comment>
<name>A0A1L3ZTP9_9SPHN</name>
<feature type="binding site" evidence="17">
    <location>
        <position position="215"/>
    </location>
    <ligand>
        <name>ATP</name>
        <dbReference type="ChEBI" id="CHEBI:30616"/>
        <label>1</label>
    </ligand>
</feature>
<evidence type="ECO:0000256" key="3">
    <source>
        <dbReference type="ARBA" id="ARBA00005077"/>
    </source>
</evidence>
<feature type="binding site" evidence="17">
    <location>
        <position position="129"/>
    </location>
    <ligand>
        <name>ATP</name>
        <dbReference type="ChEBI" id="CHEBI:30616"/>
        <label>1</label>
    </ligand>
</feature>
<dbReference type="Pfam" id="PF02142">
    <property type="entry name" value="MGS"/>
    <property type="match status" value="1"/>
</dbReference>
<comment type="catalytic activity">
    <reaction evidence="15 17">
        <text>hydrogencarbonate + NH4(+) + 2 ATP = carbamoyl phosphate + 2 ADP + phosphate + 2 H(+)</text>
        <dbReference type="Rhea" id="RHEA:18029"/>
        <dbReference type="ChEBI" id="CHEBI:15378"/>
        <dbReference type="ChEBI" id="CHEBI:17544"/>
        <dbReference type="ChEBI" id="CHEBI:28938"/>
        <dbReference type="ChEBI" id="CHEBI:30616"/>
        <dbReference type="ChEBI" id="CHEBI:43474"/>
        <dbReference type="ChEBI" id="CHEBI:58228"/>
        <dbReference type="ChEBI" id="CHEBI:456216"/>
        <dbReference type="EC" id="6.3.4.16"/>
    </reaction>
</comment>
<feature type="binding site" evidence="17">
    <location>
        <position position="242"/>
    </location>
    <ligand>
        <name>ATP</name>
        <dbReference type="ChEBI" id="CHEBI:30616"/>
        <label>1</label>
    </ligand>
</feature>
<comment type="pathway">
    <text evidence="2 17">Pyrimidine metabolism; UMP biosynthesis via de novo pathway; (S)-dihydroorotate from bicarbonate: step 1/3.</text>
</comment>
<feature type="binding site" evidence="17">
    <location>
        <position position="881"/>
    </location>
    <ligand>
        <name>Mn(2+)</name>
        <dbReference type="ChEBI" id="CHEBI:29035"/>
        <label>4</label>
    </ligand>
</feature>
<protein>
    <recommendedName>
        <fullName evidence="17">Carbamoyl phosphate synthase large chain</fullName>
        <ecNumber evidence="17">6.3.4.16</ecNumber>
        <ecNumber evidence="17">6.3.5.5</ecNumber>
    </recommendedName>
    <alternativeName>
        <fullName evidence="17">Carbamoyl phosphate synthetase ammonia chain</fullName>
    </alternativeName>
</protein>
<dbReference type="FunFam" id="3.40.50.20:FF:000001">
    <property type="entry name" value="Carbamoyl-phosphate synthase large chain"/>
    <property type="match status" value="1"/>
</dbReference>
<dbReference type="InterPro" id="IPR033937">
    <property type="entry name" value="MGS_CPS_CarB"/>
</dbReference>
<comment type="similarity">
    <text evidence="4 17">Belongs to the CarB family.</text>
</comment>
<dbReference type="InterPro" id="IPR016185">
    <property type="entry name" value="PreATP-grasp_dom_sf"/>
</dbReference>
<dbReference type="Gene3D" id="1.10.1030.10">
    <property type="entry name" value="Carbamoyl-phosphate synthetase, large subunit oligomerisation domain"/>
    <property type="match status" value="1"/>
</dbReference>
<feature type="binding site" evidence="17">
    <location>
        <position position="881"/>
    </location>
    <ligand>
        <name>Mg(2+)</name>
        <dbReference type="ChEBI" id="CHEBI:18420"/>
        <label>4</label>
    </ligand>
</feature>
<dbReference type="GO" id="GO:0044205">
    <property type="term" value="P:'de novo' UMP biosynthetic process"/>
    <property type="evidence" value="ECO:0007669"/>
    <property type="project" value="UniProtKB-UniRule"/>
</dbReference>
<keyword evidence="9 17" id="KW-0677">Repeat</keyword>
<evidence type="ECO:0000256" key="14">
    <source>
        <dbReference type="ARBA" id="ARBA00023211"/>
    </source>
</evidence>